<proteinExistence type="predicted"/>
<dbReference type="NCBIfam" id="NF047593">
    <property type="entry name" value="IS66_ISAeme5_TnpA"/>
    <property type="match status" value="1"/>
</dbReference>
<dbReference type="EMBL" id="CP003364">
    <property type="protein sequence ID" value="AGA28362.1"/>
    <property type="molecule type" value="Genomic_DNA"/>
</dbReference>
<name>L0DGI3_SINAD</name>
<dbReference type="HOGENOM" id="CLU_2810114_0_0_0"/>
<evidence type="ECO:0000313" key="1">
    <source>
        <dbReference type="EMBL" id="AGA28362.1"/>
    </source>
</evidence>
<sequence>MGRVAGAGKGRESYWRLVLAWWKRSGLSVRAFCLAEGVCVSSFYWWRRRPPSRITCRVVQNLGSTIA</sequence>
<reference evidence="1 2" key="1">
    <citation type="submission" date="2012-02" db="EMBL/GenBank/DDBJ databases">
        <title>Complete sequence of chromosome of Singulisphaera acidiphila DSM 18658.</title>
        <authorList>
            <consortium name="US DOE Joint Genome Institute (JGI-PGF)"/>
            <person name="Lucas S."/>
            <person name="Copeland A."/>
            <person name="Lapidus A."/>
            <person name="Glavina del Rio T."/>
            <person name="Dalin E."/>
            <person name="Tice H."/>
            <person name="Bruce D."/>
            <person name="Goodwin L."/>
            <person name="Pitluck S."/>
            <person name="Peters L."/>
            <person name="Ovchinnikova G."/>
            <person name="Chertkov O."/>
            <person name="Kyrpides N."/>
            <person name="Mavromatis K."/>
            <person name="Ivanova N."/>
            <person name="Brettin T."/>
            <person name="Detter J.C."/>
            <person name="Han C."/>
            <person name="Larimer F."/>
            <person name="Land M."/>
            <person name="Hauser L."/>
            <person name="Markowitz V."/>
            <person name="Cheng J.-F."/>
            <person name="Hugenholtz P."/>
            <person name="Woyke T."/>
            <person name="Wu D."/>
            <person name="Tindall B."/>
            <person name="Pomrenke H."/>
            <person name="Brambilla E."/>
            <person name="Klenk H.-P."/>
            <person name="Eisen J.A."/>
        </authorList>
    </citation>
    <scope>NUCLEOTIDE SEQUENCE [LARGE SCALE GENOMIC DNA]</scope>
    <source>
        <strain evidence="2">ATCC BAA-1392 / DSM 18658 / VKM B-2454 / MOB10</strain>
    </source>
</reference>
<evidence type="ECO:0000313" key="2">
    <source>
        <dbReference type="Proteomes" id="UP000010798"/>
    </source>
</evidence>
<dbReference type="RefSeq" id="WP_015247491.1">
    <property type="nucleotide sequence ID" value="NC_019892.1"/>
</dbReference>
<accession>L0DGI3</accession>
<protein>
    <submittedName>
        <fullName evidence="1">Uncharacterized protein</fullName>
    </submittedName>
</protein>
<dbReference type="Proteomes" id="UP000010798">
    <property type="component" value="Chromosome"/>
</dbReference>
<keyword evidence="2" id="KW-1185">Reference proteome</keyword>
<organism evidence="1 2">
    <name type="scientific">Singulisphaera acidiphila (strain ATCC BAA-1392 / DSM 18658 / VKM B-2454 / MOB10)</name>
    <dbReference type="NCBI Taxonomy" id="886293"/>
    <lineage>
        <taxon>Bacteria</taxon>
        <taxon>Pseudomonadati</taxon>
        <taxon>Planctomycetota</taxon>
        <taxon>Planctomycetia</taxon>
        <taxon>Isosphaerales</taxon>
        <taxon>Isosphaeraceae</taxon>
        <taxon>Singulisphaera</taxon>
    </lineage>
</organism>
<gene>
    <name evidence="1" type="ordered locus">Sinac_4154</name>
</gene>
<dbReference type="AlphaFoldDB" id="L0DGI3"/>
<dbReference type="KEGG" id="saci:Sinac_4154"/>